<evidence type="ECO:0000256" key="3">
    <source>
        <dbReference type="ARBA" id="ARBA00022771"/>
    </source>
</evidence>
<name>A0A1J6J874_NICAT</name>
<feature type="region of interest" description="Disordered" evidence="6">
    <location>
        <begin position="173"/>
        <end position="203"/>
    </location>
</feature>
<keyword evidence="1 5" id="KW-0479">Metal-binding</keyword>
<evidence type="ECO:0000256" key="6">
    <source>
        <dbReference type="SAM" id="MobiDB-lite"/>
    </source>
</evidence>
<dbReference type="GO" id="GO:0008270">
    <property type="term" value="F:zinc ion binding"/>
    <property type="evidence" value="ECO:0007669"/>
    <property type="project" value="UniProtKB-KW"/>
</dbReference>
<dbReference type="InterPro" id="IPR036855">
    <property type="entry name" value="Znf_CCCH_sf"/>
</dbReference>
<proteinExistence type="predicted"/>
<feature type="domain" description="C3H1-type" evidence="7">
    <location>
        <begin position="87"/>
        <end position="114"/>
    </location>
</feature>
<feature type="zinc finger region" description="C3H1-type" evidence="5">
    <location>
        <begin position="87"/>
        <end position="114"/>
    </location>
</feature>
<dbReference type="EMBL" id="MJEQ01037187">
    <property type="protein sequence ID" value="OIT03393.1"/>
    <property type="molecule type" value="Genomic_DNA"/>
</dbReference>
<protein>
    <submittedName>
        <fullName evidence="8">Zinc finger ccch domain-containing protein 39</fullName>
    </submittedName>
</protein>
<evidence type="ECO:0000256" key="2">
    <source>
        <dbReference type="ARBA" id="ARBA00022737"/>
    </source>
</evidence>
<dbReference type="Pfam" id="PF25427">
    <property type="entry name" value="zf-CCCH_UNK"/>
    <property type="match status" value="1"/>
</dbReference>
<comment type="caution">
    <text evidence="8">The sequence shown here is derived from an EMBL/GenBank/DDBJ whole genome shotgun (WGS) entry which is preliminary data.</text>
</comment>
<keyword evidence="2" id="KW-0677">Repeat</keyword>
<evidence type="ECO:0000313" key="8">
    <source>
        <dbReference type="EMBL" id="OIT03393.1"/>
    </source>
</evidence>
<dbReference type="OMA" id="HGVEDMR"/>
<dbReference type="PANTHER" id="PTHR12547">
    <property type="entry name" value="CCCH ZINC FINGER/TIS11-RELATED"/>
    <property type="match status" value="1"/>
</dbReference>
<gene>
    <name evidence="8" type="ORF">A4A49_00656</name>
</gene>
<dbReference type="FunFam" id="4.10.1000.10:FF:000003">
    <property type="entry name" value="Zinc finger CCCH domain-containing protein"/>
    <property type="match status" value="1"/>
</dbReference>
<dbReference type="AlphaFoldDB" id="A0A1J6J874"/>
<evidence type="ECO:0000256" key="1">
    <source>
        <dbReference type="ARBA" id="ARBA00022723"/>
    </source>
</evidence>
<dbReference type="Pfam" id="PF18044">
    <property type="entry name" value="zf-CCCH_4"/>
    <property type="match status" value="1"/>
</dbReference>
<dbReference type="InterPro" id="IPR000571">
    <property type="entry name" value="Znf_CCCH"/>
</dbReference>
<dbReference type="SMART" id="SM00356">
    <property type="entry name" value="ZnF_C3H1"/>
    <property type="match status" value="3"/>
</dbReference>
<keyword evidence="9" id="KW-1185">Reference proteome</keyword>
<sequence length="331" mass="37727">MSYSDPPPPPPPFMPMPFAGGDIGEAWPQSPMNHEFLESHSQFDHVPPFKRLRNSDNNSPNSANYTPMNSRVNQLNLIGNKGTSHIFFKTRMCAKFLEGTCRNGEHCTFAHGVEDLREPPPNWQELVREKDRGVVGNWNDDQKIIHRMKICKKFYNGEECPYGDKCNFLHERPPKFKTDTPRQRESSAISIGTTGNRSDPELNEISKHGIVDSDAVRMKPIYWKTKMCSKWETTGQCPFRDRCHFAHGQSELQVPSGPDLLTNPVPIMPRPFSVPLVELSSANAAVNASIQEEKEDKKILKWKLTKKIYRIYADWIDDLVPPHLLASKAES</sequence>
<dbReference type="Gramene" id="OIT03393">
    <property type="protein sequence ID" value="OIT03393"/>
    <property type="gene ID" value="A4A49_00656"/>
</dbReference>
<feature type="compositionally biased region" description="Basic and acidic residues" evidence="6">
    <location>
        <begin position="173"/>
        <end position="185"/>
    </location>
</feature>
<dbReference type="OrthoDB" id="410307at2759"/>
<reference evidence="8" key="1">
    <citation type="submission" date="2016-11" db="EMBL/GenBank/DDBJ databases">
        <title>The genome of Nicotiana attenuata.</title>
        <authorList>
            <person name="Xu S."/>
            <person name="Brockmoeller T."/>
            <person name="Gaquerel E."/>
            <person name="Navarro A."/>
            <person name="Kuhl H."/>
            <person name="Gase K."/>
            <person name="Ling Z."/>
            <person name="Zhou W."/>
            <person name="Kreitzer C."/>
            <person name="Stanke M."/>
            <person name="Tang H."/>
            <person name="Lyons E."/>
            <person name="Pandey P."/>
            <person name="Pandey S.P."/>
            <person name="Timmermann B."/>
            <person name="Baldwin I.T."/>
        </authorList>
    </citation>
    <scope>NUCLEOTIDE SEQUENCE [LARGE SCALE GENOMIC DNA]</scope>
    <source>
        <strain evidence="8">UT</strain>
    </source>
</reference>
<dbReference type="STRING" id="49451.A0A1J6J874"/>
<dbReference type="Pfam" id="PF00642">
    <property type="entry name" value="zf-CCCH"/>
    <property type="match status" value="1"/>
</dbReference>
<dbReference type="GO" id="GO:0051252">
    <property type="term" value="P:regulation of RNA metabolic process"/>
    <property type="evidence" value="ECO:0007669"/>
    <property type="project" value="UniProtKB-ARBA"/>
</dbReference>
<dbReference type="InterPro" id="IPR041367">
    <property type="entry name" value="Znf-CCCH_4"/>
</dbReference>
<feature type="domain" description="C3H1-type" evidence="7">
    <location>
        <begin position="222"/>
        <end position="250"/>
    </location>
</feature>
<evidence type="ECO:0000259" key="7">
    <source>
        <dbReference type="PROSITE" id="PS50103"/>
    </source>
</evidence>
<feature type="zinc finger region" description="C3H1-type" evidence="5">
    <location>
        <begin position="145"/>
        <end position="173"/>
    </location>
</feature>
<evidence type="ECO:0000256" key="4">
    <source>
        <dbReference type="ARBA" id="ARBA00022833"/>
    </source>
</evidence>
<keyword evidence="4 5" id="KW-0862">Zinc</keyword>
<dbReference type="Proteomes" id="UP000187609">
    <property type="component" value="Unassembled WGS sequence"/>
</dbReference>
<keyword evidence="3 5" id="KW-0863">Zinc-finger</keyword>
<dbReference type="GO" id="GO:0010468">
    <property type="term" value="P:regulation of gene expression"/>
    <property type="evidence" value="ECO:0007669"/>
    <property type="project" value="UniProtKB-ARBA"/>
</dbReference>
<dbReference type="PANTHER" id="PTHR12547:SF121">
    <property type="entry name" value="ZINC FINGER CCCH DOMAIN-CONTAINING PROTEIN 39"/>
    <property type="match status" value="1"/>
</dbReference>
<dbReference type="InterPro" id="IPR045877">
    <property type="entry name" value="ZFP36-like"/>
</dbReference>
<feature type="compositionally biased region" description="Polar residues" evidence="6">
    <location>
        <begin position="186"/>
        <end position="197"/>
    </location>
</feature>
<dbReference type="Gene3D" id="4.10.1000.10">
    <property type="entry name" value="Zinc finger, CCCH-type"/>
    <property type="match status" value="3"/>
</dbReference>
<accession>A0A1J6J874</accession>
<dbReference type="KEGG" id="nau:109225486"/>
<dbReference type="PROSITE" id="PS50103">
    <property type="entry name" value="ZF_C3H1"/>
    <property type="match status" value="3"/>
</dbReference>
<dbReference type="SUPFAM" id="SSF90229">
    <property type="entry name" value="CCCH zinc finger"/>
    <property type="match status" value="3"/>
</dbReference>
<organism evidence="8 9">
    <name type="scientific">Nicotiana attenuata</name>
    <name type="common">Coyote tobacco</name>
    <dbReference type="NCBI Taxonomy" id="49451"/>
    <lineage>
        <taxon>Eukaryota</taxon>
        <taxon>Viridiplantae</taxon>
        <taxon>Streptophyta</taxon>
        <taxon>Embryophyta</taxon>
        <taxon>Tracheophyta</taxon>
        <taxon>Spermatophyta</taxon>
        <taxon>Magnoliopsida</taxon>
        <taxon>eudicotyledons</taxon>
        <taxon>Gunneridae</taxon>
        <taxon>Pentapetalae</taxon>
        <taxon>asterids</taxon>
        <taxon>lamiids</taxon>
        <taxon>Solanales</taxon>
        <taxon>Solanaceae</taxon>
        <taxon>Nicotianoideae</taxon>
        <taxon>Nicotianeae</taxon>
        <taxon>Nicotiana</taxon>
    </lineage>
</organism>
<dbReference type="GO" id="GO:0003729">
    <property type="term" value="F:mRNA binding"/>
    <property type="evidence" value="ECO:0007669"/>
    <property type="project" value="InterPro"/>
</dbReference>
<feature type="compositionally biased region" description="Pro residues" evidence="6">
    <location>
        <begin position="1"/>
        <end position="15"/>
    </location>
</feature>
<evidence type="ECO:0000256" key="5">
    <source>
        <dbReference type="PROSITE-ProRule" id="PRU00723"/>
    </source>
</evidence>
<feature type="region of interest" description="Disordered" evidence="6">
    <location>
        <begin position="1"/>
        <end position="30"/>
    </location>
</feature>
<feature type="domain" description="C3H1-type" evidence="7">
    <location>
        <begin position="145"/>
        <end position="173"/>
    </location>
</feature>
<feature type="zinc finger region" description="C3H1-type" evidence="5">
    <location>
        <begin position="222"/>
        <end position="250"/>
    </location>
</feature>
<evidence type="ECO:0000313" key="9">
    <source>
        <dbReference type="Proteomes" id="UP000187609"/>
    </source>
</evidence>